<proteinExistence type="predicted"/>
<protein>
    <submittedName>
        <fullName evidence="2">Uncharacterized protein</fullName>
    </submittedName>
</protein>
<sequence length="311" mass="30922">MTTLQVRSIRKFLRATRLAAFTRLVVNVAGYLRPSLIASGYNALRQASPSDLLFGLLGLQIGLIIGLLRLSWAGLCLLVRLFIAMASTSTSSSIHSSSPFDGRHSSSPLGFTAGAQTAAGMSGLGGVGVCGAPAGANPPGGLGTSGTGSVAGTGLIGQVSGITTLPSIGVMTGGLMSTGTGGLSSAGSGEIGLSASGVSGAAASSTAGGTCIGSSGVAMATSTSGAVMTAAGGALLPPSDAASAASAVGHRSATASRLEILCRPAFASLMERRVSGELPNTLQASFHYGRMELAIVCFLFYYFCHHHLHIQ</sequence>
<accession>A0A448XM11</accession>
<evidence type="ECO:0000313" key="3">
    <source>
        <dbReference type="Proteomes" id="UP000784294"/>
    </source>
</evidence>
<name>A0A448XM11_9PLAT</name>
<feature type="transmembrane region" description="Helical" evidence="1">
    <location>
        <begin position="52"/>
        <end position="83"/>
    </location>
</feature>
<dbReference type="EMBL" id="CAAALY010262951">
    <property type="protein sequence ID" value="VEL39908.1"/>
    <property type="molecule type" value="Genomic_DNA"/>
</dbReference>
<comment type="caution">
    <text evidence="2">The sequence shown here is derived from an EMBL/GenBank/DDBJ whole genome shotgun (WGS) entry which is preliminary data.</text>
</comment>
<keyword evidence="1" id="KW-0472">Membrane</keyword>
<dbReference type="AlphaFoldDB" id="A0A448XM11"/>
<reference evidence="2" key="1">
    <citation type="submission" date="2018-11" db="EMBL/GenBank/DDBJ databases">
        <authorList>
            <consortium name="Pathogen Informatics"/>
        </authorList>
    </citation>
    <scope>NUCLEOTIDE SEQUENCE</scope>
</reference>
<keyword evidence="1" id="KW-0812">Transmembrane</keyword>
<keyword evidence="1" id="KW-1133">Transmembrane helix</keyword>
<dbReference type="Proteomes" id="UP000784294">
    <property type="component" value="Unassembled WGS sequence"/>
</dbReference>
<keyword evidence="3" id="KW-1185">Reference proteome</keyword>
<gene>
    <name evidence="2" type="ORF">PXEA_LOCUS33348</name>
</gene>
<evidence type="ECO:0000256" key="1">
    <source>
        <dbReference type="SAM" id="Phobius"/>
    </source>
</evidence>
<evidence type="ECO:0000313" key="2">
    <source>
        <dbReference type="EMBL" id="VEL39908.1"/>
    </source>
</evidence>
<organism evidence="2 3">
    <name type="scientific">Protopolystoma xenopodis</name>
    <dbReference type="NCBI Taxonomy" id="117903"/>
    <lineage>
        <taxon>Eukaryota</taxon>
        <taxon>Metazoa</taxon>
        <taxon>Spiralia</taxon>
        <taxon>Lophotrochozoa</taxon>
        <taxon>Platyhelminthes</taxon>
        <taxon>Monogenea</taxon>
        <taxon>Polyopisthocotylea</taxon>
        <taxon>Polystomatidea</taxon>
        <taxon>Polystomatidae</taxon>
        <taxon>Protopolystoma</taxon>
    </lineage>
</organism>